<dbReference type="RefSeq" id="WP_274491933.1">
    <property type="nucleotide sequence ID" value="NZ_CP118166.1"/>
</dbReference>
<comment type="similarity">
    <text evidence="1">Belongs to the short-chain dehydrogenases/reductases (SDR) family.</text>
</comment>
<dbReference type="FunFam" id="3.40.50.720:FF:000084">
    <property type="entry name" value="Short-chain dehydrogenase reductase"/>
    <property type="match status" value="1"/>
</dbReference>
<dbReference type="PANTHER" id="PTHR24321">
    <property type="entry name" value="DEHYDROGENASES, SHORT CHAIN"/>
    <property type="match status" value="1"/>
</dbReference>
<dbReference type="PRINTS" id="PR00080">
    <property type="entry name" value="SDRFAMILY"/>
</dbReference>
<dbReference type="PANTHER" id="PTHR24321:SF8">
    <property type="entry name" value="ESTRADIOL 17-BETA-DEHYDROGENASE 8-RELATED"/>
    <property type="match status" value="1"/>
</dbReference>
<dbReference type="Proteomes" id="UP001214043">
    <property type="component" value="Chromosome"/>
</dbReference>
<dbReference type="Pfam" id="PF13561">
    <property type="entry name" value="adh_short_C2"/>
    <property type="match status" value="1"/>
</dbReference>
<dbReference type="InterPro" id="IPR002347">
    <property type="entry name" value="SDR_fam"/>
</dbReference>
<gene>
    <name evidence="3" type="ORF">PUV54_09225</name>
</gene>
<organism evidence="3 4">
    <name type="scientific">Hyphococcus flavus</name>
    <dbReference type="NCBI Taxonomy" id="1866326"/>
    <lineage>
        <taxon>Bacteria</taxon>
        <taxon>Pseudomonadati</taxon>
        <taxon>Pseudomonadota</taxon>
        <taxon>Alphaproteobacteria</taxon>
        <taxon>Parvularculales</taxon>
        <taxon>Parvularculaceae</taxon>
        <taxon>Hyphococcus</taxon>
    </lineage>
</organism>
<dbReference type="InterPro" id="IPR036291">
    <property type="entry name" value="NAD(P)-bd_dom_sf"/>
</dbReference>
<evidence type="ECO:0000256" key="1">
    <source>
        <dbReference type="ARBA" id="ARBA00006484"/>
    </source>
</evidence>
<dbReference type="SUPFAM" id="SSF51735">
    <property type="entry name" value="NAD(P)-binding Rossmann-fold domains"/>
    <property type="match status" value="1"/>
</dbReference>
<keyword evidence="2" id="KW-0560">Oxidoreductase</keyword>
<reference evidence="3" key="1">
    <citation type="submission" date="2023-02" db="EMBL/GenBank/DDBJ databases">
        <title>Genome sequence of Hyphococcus flavus.</title>
        <authorList>
            <person name="Rong J.-C."/>
            <person name="Zhao Q."/>
            <person name="Yi M."/>
            <person name="Wu J.-Y."/>
        </authorList>
    </citation>
    <scope>NUCLEOTIDE SEQUENCE</scope>
    <source>
        <strain evidence="3">MCCC 1K03223</strain>
    </source>
</reference>
<evidence type="ECO:0000313" key="3">
    <source>
        <dbReference type="EMBL" id="WDI30139.1"/>
    </source>
</evidence>
<proteinExistence type="inferred from homology"/>
<name>A0AAE9ZA04_9PROT</name>
<dbReference type="PRINTS" id="PR00081">
    <property type="entry name" value="GDHRDH"/>
</dbReference>
<dbReference type="Gene3D" id="3.40.50.720">
    <property type="entry name" value="NAD(P)-binding Rossmann-like Domain"/>
    <property type="match status" value="1"/>
</dbReference>
<protein>
    <submittedName>
        <fullName evidence="3">SDR family oxidoreductase</fullName>
    </submittedName>
</protein>
<dbReference type="CDD" id="cd05233">
    <property type="entry name" value="SDR_c"/>
    <property type="match status" value="1"/>
</dbReference>
<evidence type="ECO:0000313" key="4">
    <source>
        <dbReference type="Proteomes" id="UP001214043"/>
    </source>
</evidence>
<dbReference type="GO" id="GO:0016491">
    <property type="term" value="F:oxidoreductase activity"/>
    <property type="evidence" value="ECO:0007669"/>
    <property type="project" value="UniProtKB-KW"/>
</dbReference>
<dbReference type="EMBL" id="CP118166">
    <property type="protein sequence ID" value="WDI30139.1"/>
    <property type="molecule type" value="Genomic_DNA"/>
</dbReference>
<keyword evidence="4" id="KW-1185">Reference proteome</keyword>
<dbReference type="AlphaFoldDB" id="A0AAE9ZA04"/>
<accession>A0AAE9ZA04</accession>
<evidence type="ECO:0000256" key="2">
    <source>
        <dbReference type="ARBA" id="ARBA00023002"/>
    </source>
</evidence>
<dbReference type="KEGG" id="hfl:PUV54_09225"/>
<sequence>MGTGNAQSVVITGAGSGIGLATAKLFADRGAHVHICDVSESAVREVLKNDSRITGTVCDVGDPEGVARFFIEALDVNGCVDVLINNAGIGGGSGVAEEIDLEDWANTLRINLSGSFYCIREALKLMKPKGAGCIVNISTASVTVALPNRSAYIASKAGLQGLTRALAREVGPFGIRCNAILPGLIDNPRGRKLVQKFAANAGETVEDTEARFLKYVSMRTWIKPEEVGRVAWFLASDEALHVSGQCIGVCGNVEWEE</sequence>